<dbReference type="PROSITE" id="PS01096">
    <property type="entry name" value="PPIC_PPIASE_1"/>
    <property type="match status" value="1"/>
</dbReference>
<dbReference type="GO" id="GO:0003755">
    <property type="term" value="F:peptidyl-prolyl cis-trans isomerase activity"/>
    <property type="evidence" value="ECO:0007669"/>
    <property type="project" value="UniProtKB-UniRule"/>
</dbReference>
<comment type="function">
    <text evidence="7">Chaperone involved in the correct folding and assembly of outer membrane proteins. Recognizes specific patterns of aromatic residues and the orientation of their side chains, which are found more frequently in integral outer membrane proteins. May act in both early periplasmic and late outer membrane-associated steps of protein maturation.</text>
</comment>
<dbReference type="Gene3D" id="1.10.4030.10">
    <property type="entry name" value="Porin chaperone SurA, peptide-binding domain"/>
    <property type="match status" value="1"/>
</dbReference>
<evidence type="ECO:0000259" key="8">
    <source>
        <dbReference type="PROSITE" id="PS50198"/>
    </source>
</evidence>
<evidence type="ECO:0000313" key="9">
    <source>
        <dbReference type="EMBL" id="PWK53817.1"/>
    </source>
</evidence>
<dbReference type="GO" id="GO:0030288">
    <property type="term" value="C:outer membrane-bounded periplasmic space"/>
    <property type="evidence" value="ECO:0007669"/>
    <property type="project" value="InterPro"/>
</dbReference>
<dbReference type="RefSeq" id="WP_109761875.1">
    <property type="nucleotide sequence ID" value="NZ_QGGU01000002.1"/>
</dbReference>
<feature type="domain" description="PpiC" evidence="8">
    <location>
        <begin position="282"/>
        <end position="381"/>
    </location>
</feature>
<dbReference type="InterPro" id="IPR023058">
    <property type="entry name" value="PPIase_PpiC_CS"/>
</dbReference>
<comment type="subcellular location">
    <subcellularLocation>
        <location evidence="7">Periplasm</location>
    </subcellularLocation>
    <text evidence="7">Is capable of associating with the outer membrane.</text>
</comment>
<protein>
    <recommendedName>
        <fullName evidence="7">Chaperone SurA</fullName>
    </recommendedName>
    <alternativeName>
        <fullName evidence="7">Peptidyl-prolyl cis-trans isomerase SurA</fullName>
        <shortName evidence="7">PPIase SurA</shortName>
        <ecNumber evidence="7">5.2.1.8</ecNumber>
    </alternativeName>
    <alternativeName>
        <fullName evidence="7">Rotamase SurA</fullName>
    </alternativeName>
</protein>
<evidence type="ECO:0000256" key="1">
    <source>
        <dbReference type="ARBA" id="ARBA00022729"/>
    </source>
</evidence>
<reference evidence="9 10" key="1">
    <citation type="submission" date="2018-05" db="EMBL/GenBank/DDBJ databases">
        <title>Genomic Encyclopedia of Type Strains, Phase IV (KMG-IV): sequencing the most valuable type-strain genomes for metagenomic binning, comparative biology and taxonomic classification.</title>
        <authorList>
            <person name="Goeker M."/>
        </authorList>
    </citation>
    <scope>NUCLEOTIDE SEQUENCE [LARGE SCALE GENOMIC DNA]</scope>
    <source>
        <strain evidence="9 10">DSM 25350</strain>
    </source>
</reference>
<dbReference type="InterPro" id="IPR015391">
    <property type="entry name" value="SurA_N"/>
</dbReference>
<dbReference type="InterPro" id="IPR000297">
    <property type="entry name" value="PPIase_PpiC"/>
</dbReference>
<dbReference type="Pfam" id="PF00639">
    <property type="entry name" value="Rotamase"/>
    <property type="match status" value="1"/>
</dbReference>
<keyword evidence="2 7" id="KW-0677">Repeat</keyword>
<dbReference type="PANTHER" id="PTHR47637">
    <property type="entry name" value="CHAPERONE SURA"/>
    <property type="match status" value="1"/>
</dbReference>
<keyword evidence="10" id="KW-1185">Reference proteome</keyword>
<dbReference type="InterPro" id="IPR027304">
    <property type="entry name" value="Trigger_fact/SurA_dom_sf"/>
</dbReference>
<dbReference type="InterPro" id="IPR023034">
    <property type="entry name" value="PPIase_SurA"/>
</dbReference>
<dbReference type="NCBIfam" id="NF008038">
    <property type="entry name" value="PRK10770.1"/>
    <property type="match status" value="1"/>
</dbReference>
<evidence type="ECO:0000256" key="6">
    <source>
        <dbReference type="ARBA" id="ARBA00023235"/>
    </source>
</evidence>
<comment type="domain">
    <text evidence="7">The PPIase activity resides only in the second parvulin domain. The N-terminal region and the C-terminal tail are necessary and sufficient for the chaperone activity of SurA. The PPIase activity is dispensable for SurA to function as a chaperone. The N-terminal region and the C-terminal tail are also required for porin recognition.</text>
</comment>
<dbReference type="GO" id="GO:0050821">
    <property type="term" value="P:protein stabilization"/>
    <property type="evidence" value="ECO:0007669"/>
    <property type="project" value="InterPro"/>
</dbReference>
<organism evidence="9 10">
    <name type="scientific">Pleionea mediterranea</name>
    <dbReference type="NCBI Taxonomy" id="523701"/>
    <lineage>
        <taxon>Bacteria</taxon>
        <taxon>Pseudomonadati</taxon>
        <taxon>Pseudomonadota</taxon>
        <taxon>Gammaproteobacteria</taxon>
        <taxon>Oceanospirillales</taxon>
        <taxon>Pleioneaceae</taxon>
        <taxon>Pleionea</taxon>
    </lineage>
</organism>
<dbReference type="EMBL" id="QGGU01000002">
    <property type="protein sequence ID" value="PWK53817.1"/>
    <property type="molecule type" value="Genomic_DNA"/>
</dbReference>
<dbReference type="GO" id="GO:0051082">
    <property type="term" value="F:unfolded protein binding"/>
    <property type="evidence" value="ECO:0007669"/>
    <property type="project" value="UniProtKB-UniRule"/>
</dbReference>
<feature type="domain" description="PpiC" evidence="8">
    <location>
        <begin position="172"/>
        <end position="273"/>
    </location>
</feature>
<evidence type="ECO:0000256" key="2">
    <source>
        <dbReference type="ARBA" id="ARBA00022737"/>
    </source>
</evidence>
<evidence type="ECO:0000256" key="7">
    <source>
        <dbReference type="HAMAP-Rule" id="MF_01183"/>
    </source>
</evidence>
<dbReference type="GO" id="GO:0043165">
    <property type="term" value="P:Gram-negative-bacterium-type cell outer membrane assembly"/>
    <property type="evidence" value="ECO:0007669"/>
    <property type="project" value="InterPro"/>
</dbReference>
<dbReference type="GO" id="GO:0042277">
    <property type="term" value="F:peptide binding"/>
    <property type="evidence" value="ECO:0007669"/>
    <property type="project" value="InterPro"/>
</dbReference>
<dbReference type="Pfam" id="PF13616">
    <property type="entry name" value="Rotamase_3"/>
    <property type="match status" value="1"/>
</dbReference>
<keyword evidence="3 7" id="KW-0574">Periplasm</keyword>
<evidence type="ECO:0000256" key="3">
    <source>
        <dbReference type="ARBA" id="ARBA00022764"/>
    </source>
</evidence>
<dbReference type="SUPFAM" id="SSF54534">
    <property type="entry name" value="FKBP-like"/>
    <property type="match status" value="2"/>
</dbReference>
<dbReference type="HAMAP" id="MF_01183">
    <property type="entry name" value="Chaperone_SurA"/>
    <property type="match status" value="1"/>
</dbReference>
<gene>
    <name evidence="7" type="primary">surA</name>
    <name evidence="9" type="ORF">C8D97_102207</name>
</gene>
<evidence type="ECO:0000256" key="5">
    <source>
        <dbReference type="ARBA" id="ARBA00023186"/>
    </source>
</evidence>
<dbReference type="SUPFAM" id="SSF109998">
    <property type="entry name" value="Triger factor/SurA peptide-binding domain-like"/>
    <property type="match status" value="1"/>
</dbReference>
<proteinExistence type="inferred from homology"/>
<dbReference type="Pfam" id="PF09312">
    <property type="entry name" value="SurA_N"/>
    <property type="match status" value="1"/>
</dbReference>
<dbReference type="OrthoDB" id="14196at2"/>
<dbReference type="EC" id="5.2.1.8" evidence="7"/>
<feature type="signal peptide" evidence="7">
    <location>
        <begin position="1"/>
        <end position="22"/>
    </location>
</feature>
<sequence precursor="true">MKKCTTLIAALVLSSISFQSNAAQELDQTIAIVEQDVILESELKRRMKAIARQLKEKNQPMPPMEILQEQVLDRMIVDSLQLQMANRAGVRISEQELNAALADIAKNNNMTIEQLRQSMIKDDVNWELFREDLRNEIKVARVRNGQVSRRINISEREIDNLVKLIDAEGAQNVQYHLGHILIPIKDSGDQASIQEAREKVQDLIRQLRNGADFSGLAIRHSAGQEALQGGDFGWRPAPQLPTLFAGPAKNLEIGGISDPLRSGSGFHIIKLLDKKGELKHIVQQVDARHILLMPNAIRDEAASKALIENLHQQLKDGADFAELAKEHSDDKGSAREGGKLGWSKPDKFVGPFKEAVETLPLNQISEPIKTQFGWHIVEVLGRRDADQTDELKRDRAARILQSRKFDEEVESWLREMRDTSYVEVLISNDEK</sequence>
<dbReference type="InterPro" id="IPR046357">
    <property type="entry name" value="PPIase_dom_sf"/>
</dbReference>
<dbReference type="PROSITE" id="PS50198">
    <property type="entry name" value="PPIC_PPIASE_2"/>
    <property type="match status" value="2"/>
</dbReference>
<feature type="chain" id="PRO_5016471239" description="Chaperone SurA" evidence="7">
    <location>
        <begin position="23"/>
        <end position="431"/>
    </location>
</feature>
<keyword evidence="4 7" id="KW-0697">Rotamase</keyword>
<dbReference type="Proteomes" id="UP000245790">
    <property type="component" value="Unassembled WGS sequence"/>
</dbReference>
<comment type="catalytic activity">
    <reaction evidence="7">
        <text>[protein]-peptidylproline (omega=180) = [protein]-peptidylproline (omega=0)</text>
        <dbReference type="Rhea" id="RHEA:16237"/>
        <dbReference type="Rhea" id="RHEA-COMP:10747"/>
        <dbReference type="Rhea" id="RHEA-COMP:10748"/>
        <dbReference type="ChEBI" id="CHEBI:83833"/>
        <dbReference type="ChEBI" id="CHEBI:83834"/>
        <dbReference type="EC" id="5.2.1.8"/>
    </reaction>
</comment>
<dbReference type="Gene3D" id="3.10.50.40">
    <property type="match status" value="2"/>
</dbReference>
<evidence type="ECO:0000313" key="10">
    <source>
        <dbReference type="Proteomes" id="UP000245790"/>
    </source>
</evidence>
<dbReference type="PANTHER" id="PTHR47637:SF1">
    <property type="entry name" value="CHAPERONE SURA"/>
    <property type="match status" value="1"/>
</dbReference>
<name>A0A316GGG4_9GAMM</name>
<comment type="caution">
    <text evidence="9">The sequence shown here is derived from an EMBL/GenBank/DDBJ whole genome shotgun (WGS) entry which is preliminary data.</text>
</comment>
<accession>A0A316GGG4</accession>
<keyword evidence="1 7" id="KW-0732">Signal</keyword>
<dbReference type="GO" id="GO:0006457">
    <property type="term" value="P:protein folding"/>
    <property type="evidence" value="ECO:0007669"/>
    <property type="project" value="UniProtKB-UniRule"/>
</dbReference>
<evidence type="ECO:0000256" key="4">
    <source>
        <dbReference type="ARBA" id="ARBA00023110"/>
    </source>
</evidence>
<keyword evidence="5 7" id="KW-0143">Chaperone</keyword>
<keyword evidence="6 7" id="KW-0413">Isomerase</keyword>
<dbReference type="InterPro" id="IPR050280">
    <property type="entry name" value="OMP_Chaperone_SurA"/>
</dbReference>
<dbReference type="AlphaFoldDB" id="A0A316GGG4"/>